<feature type="compositionally biased region" description="Low complexity" evidence="1">
    <location>
        <begin position="49"/>
        <end position="63"/>
    </location>
</feature>
<evidence type="ECO:0000313" key="2">
    <source>
        <dbReference type="EMBL" id="CAB4139762.1"/>
    </source>
</evidence>
<feature type="compositionally biased region" description="Basic and acidic residues" evidence="1">
    <location>
        <begin position="27"/>
        <end position="48"/>
    </location>
</feature>
<evidence type="ECO:0000256" key="1">
    <source>
        <dbReference type="SAM" id="MobiDB-lite"/>
    </source>
</evidence>
<protein>
    <submittedName>
        <fullName evidence="2">Uncharacterized protein</fullName>
    </submittedName>
</protein>
<organism evidence="2">
    <name type="scientific">uncultured Caudovirales phage</name>
    <dbReference type="NCBI Taxonomy" id="2100421"/>
    <lineage>
        <taxon>Viruses</taxon>
        <taxon>Duplodnaviria</taxon>
        <taxon>Heunggongvirae</taxon>
        <taxon>Uroviricota</taxon>
        <taxon>Caudoviricetes</taxon>
        <taxon>Peduoviridae</taxon>
        <taxon>Maltschvirus</taxon>
        <taxon>Maltschvirus maltsch</taxon>
    </lineage>
</organism>
<name>A0A6J5M0V7_9CAUD</name>
<accession>A0A6J5M0V7</accession>
<reference evidence="2" key="1">
    <citation type="submission" date="2020-04" db="EMBL/GenBank/DDBJ databases">
        <authorList>
            <person name="Chiriac C."/>
            <person name="Salcher M."/>
            <person name="Ghai R."/>
            <person name="Kavagutti S V."/>
        </authorList>
    </citation>
    <scope>NUCLEOTIDE SEQUENCE</scope>
</reference>
<proteinExistence type="predicted"/>
<gene>
    <name evidence="2" type="ORF">UFOVP354_20</name>
</gene>
<sequence length="88" mass="9474">MAKNTTAALGGIGTKLFGGGSGPSVEEEQKRLREQQKQIARQELDKAAQDQANLENAAAAGAQKVRPVSPVLAEDDEQRRKFLKRVTA</sequence>
<feature type="region of interest" description="Disordered" evidence="1">
    <location>
        <begin position="1"/>
        <end position="73"/>
    </location>
</feature>
<dbReference type="EMBL" id="LR796368">
    <property type="protein sequence ID" value="CAB4139762.1"/>
    <property type="molecule type" value="Genomic_DNA"/>
</dbReference>
<feature type="compositionally biased region" description="Gly residues" evidence="1">
    <location>
        <begin position="10"/>
        <end position="22"/>
    </location>
</feature>